<keyword evidence="1" id="KW-1133">Transmembrane helix</keyword>
<protein>
    <submittedName>
        <fullName evidence="2">Uncharacterized protein</fullName>
    </submittedName>
</protein>
<name>A0A4Y9EQX7_9SPHN</name>
<keyword evidence="3" id="KW-1185">Reference proteome</keyword>
<feature type="transmembrane region" description="Helical" evidence="1">
    <location>
        <begin position="40"/>
        <end position="65"/>
    </location>
</feature>
<reference evidence="2 3" key="1">
    <citation type="submission" date="2019-02" db="EMBL/GenBank/DDBJ databases">
        <title>Polymorphobacter sp. isolated from the lake at the Tibet of China.</title>
        <authorList>
            <person name="Li A."/>
        </authorList>
    </citation>
    <scope>NUCLEOTIDE SEQUENCE [LARGE SCALE GENOMIC DNA]</scope>
    <source>
        <strain evidence="2 3">DJ1R-1</strain>
    </source>
</reference>
<dbReference type="OrthoDB" id="7877055at2"/>
<keyword evidence="1" id="KW-0472">Membrane</keyword>
<accession>A0A4Y9EQX7</accession>
<evidence type="ECO:0000313" key="3">
    <source>
        <dbReference type="Proteomes" id="UP000297737"/>
    </source>
</evidence>
<sequence>MSASALRRTLVAALVYFAVVFAAGFVFGIVRTLLLMPRIGALPAVMIEAPLILAVSWLVCGRVLAHWAVPPQWPWRLLMSATAFALLIAAEMALARVLNGSSPAEFVASYTGAAARLGLAAQLLFAVVPLLRRR</sequence>
<dbReference type="RefSeq" id="WP_135244465.1">
    <property type="nucleotide sequence ID" value="NZ_SIHO01000001.1"/>
</dbReference>
<evidence type="ECO:0000313" key="2">
    <source>
        <dbReference type="EMBL" id="TFU05740.1"/>
    </source>
</evidence>
<evidence type="ECO:0000256" key="1">
    <source>
        <dbReference type="SAM" id="Phobius"/>
    </source>
</evidence>
<feature type="transmembrane region" description="Helical" evidence="1">
    <location>
        <begin position="110"/>
        <end position="131"/>
    </location>
</feature>
<keyword evidence="1" id="KW-0812">Transmembrane</keyword>
<comment type="caution">
    <text evidence="2">The sequence shown here is derived from an EMBL/GenBank/DDBJ whole genome shotgun (WGS) entry which is preliminary data.</text>
</comment>
<dbReference type="Proteomes" id="UP000297737">
    <property type="component" value="Unassembled WGS sequence"/>
</dbReference>
<dbReference type="EMBL" id="SIHO01000001">
    <property type="protein sequence ID" value="TFU05740.1"/>
    <property type="molecule type" value="Genomic_DNA"/>
</dbReference>
<dbReference type="AlphaFoldDB" id="A0A4Y9EQX7"/>
<feature type="transmembrane region" description="Helical" evidence="1">
    <location>
        <begin position="12"/>
        <end position="34"/>
    </location>
</feature>
<proteinExistence type="predicted"/>
<organism evidence="2 3">
    <name type="scientific">Glacieibacterium arshaanense</name>
    <dbReference type="NCBI Taxonomy" id="2511025"/>
    <lineage>
        <taxon>Bacteria</taxon>
        <taxon>Pseudomonadati</taxon>
        <taxon>Pseudomonadota</taxon>
        <taxon>Alphaproteobacteria</taxon>
        <taxon>Sphingomonadales</taxon>
        <taxon>Sphingosinicellaceae</taxon>
        <taxon>Glacieibacterium</taxon>
    </lineage>
</organism>
<feature type="transmembrane region" description="Helical" evidence="1">
    <location>
        <begin position="77"/>
        <end position="98"/>
    </location>
</feature>
<gene>
    <name evidence="2" type="ORF">EUV02_01550</name>
</gene>